<name>A0ABM3DR57_SALSA</name>
<feature type="domain" description="SUEL-type lectin" evidence="4">
    <location>
        <begin position="27"/>
        <end position="117"/>
    </location>
</feature>
<accession>A0ABM3DR57</accession>
<dbReference type="PROSITE" id="PS51257">
    <property type="entry name" value="PROKAR_LIPOPROTEIN"/>
    <property type="match status" value="1"/>
</dbReference>
<proteinExistence type="predicted"/>
<dbReference type="Proteomes" id="UP001652741">
    <property type="component" value="Chromosome ssa22"/>
</dbReference>
<feature type="signal peptide" evidence="3">
    <location>
        <begin position="1"/>
        <end position="22"/>
    </location>
</feature>
<dbReference type="InterPro" id="IPR043159">
    <property type="entry name" value="Lectin_gal-bd_sf"/>
</dbReference>
<evidence type="ECO:0000313" key="6">
    <source>
        <dbReference type="RefSeq" id="XP_045561278.1"/>
    </source>
</evidence>
<evidence type="ECO:0000256" key="2">
    <source>
        <dbReference type="ARBA" id="ARBA00022737"/>
    </source>
</evidence>
<sequence>MQMVRLTVVALLAAACCTITDGAISITCEGHDAFLQCDGGKIQIKRANYGRRKHDVCSIGRPDNQLTDTNCLSQSSTSKMAERCDGKSQCVVPASNLVFGDPCVGTYKYLDTKYSCVQQHKTISSIVCEGSDSQLLCDRGEIHIQRANYGRRQHDVCSIGRPQEQLKNTNCLSQSSTSTMAERCDGERQCIVEVSNSVFGDPCVGTYKYLDVAYTCDLPGVLCLISISCIFSVTTTPVPGIMQMVRLTVVALLAAACCTITDGAISITCEGHDAFLQCDGGKIQIKRANYGRRKHDVCSIGRPDNQLTDTNCLSQSSTSKMAERCDGKSQCVVPASNLVFGDPCVGTYKYLDTKYSCVQQHKTISSIVCEGSDSQLLCDRGEIHIQRANYGRRQHDVCSIGRPQEQLKNTNCLSQSSTSTMAERCDGERQCIVEVSNSVFGDPCVGTYKYLDVAYTCD</sequence>
<keyword evidence="5" id="KW-1185">Reference proteome</keyword>
<protein>
    <submittedName>
        <fullName evidence="6">Rhamnose-binding lectin-like</fullName>
    </submittedName>
</protein>
<feature type="chain" id="PRO_5045234340" evidence="3">
    <location>
        <begin position="23"/>
        <end position="458"/>
    </location>
</feature>
<feature type="domain" description="SUEL-type lectin" evidence="4">
    <location>
        <begin position="368"/>
        <end position="458"/>
    </location>
</feature>
<keyword evidence="2" id="KW-0677">Repeat</keyword>
<dbReference type="Gene3D" id="2.60.120.740">
    <property type="match status" value="4"/>
</dbReference>
<dbReference type="RefSeq" id="XP_045561278.1">
    <property type="nucleotide sequence ID" value="XM_045705322.1"/>
</dbReference>
<evidence type="ECO:0000256" key="3">
    <source>
        <dbReference type="SAM" id="SignalP"/>
    </source>
</evidence>
<feature type="domain" description="SUEL-type lectin" evidence="4">
    <location>
        <begin position="268"/>
        <end position="358"/>
    </location>
</feature>
<evidence type="ECO:0000259" key="4">
    <source>
        <dbReference type="PROSITE" id="PS50228"/>
    </source>
</evidence>
<reference evidence="6" key="1">
    <citation type="submission" date="2025-08" db="UniProtKB">
        <authorList>
            <consortium name="RefSeq"/>
        </authorList>
    </citation>
    <scope>IDENTIFICATION</scope>
</reference>
<keyword evidence="1" id="KW-0430">Lectin</keyword>
<dbReference type="CDD" id="cd22832">
    <property type="entry name" value="Gal_Rha_Lectin_CSL3_rpt1_rpt2-like"/>
    <property type="match status" value="4"/>
</dbReference>
<dbReference type="InterPro" id="IPR000922">
    <property type="entry name" value="Lectin_gal-bd_dom"/>
</dbReference>
<dbReference type="Pfam" id="PF02140">
    <property type="entry name" value="SUEL_Lectin"/>
    <property type="match status" value="4"/>
</dbReference>
<feature type="domain" description="SUEL-type lectin" evidence="4">
    <location>
        <begin position="127"/>
        <end position="217"/>
    </location>
</feature>
<keyword evidence="3" id="KW-0732">Signal</keyword>
<organism evidence="5 6">
    <name type="scientific">Salmo salar</name>
    <name type="common">Atlantic salmon</name>
    <dbReference type="NCBI Taxonomy" id="8030"/>
    <lineage>
        <taxon>Eukaryota</taxon>
        <taxon>Metazoa</taxon>
        <taxon>Chordata</taxon>
        <taxon>Craniata</taxon>
        <taxon>Vertebrata</taxon>
        <taxon>Euteleostomi</taxon>
        <taxon>Actinopterygii</taxon>
        <taxon>Neopterygii</taxon>
        <taxon>Teleostei</taxon>
        <taxon>Protacanthopterygii</taxon>
        <taxon>Salmoniformes</taxon>
        <taxon>Salmonidae</taxon>
        <taxon>Salmoninae</taxon>
        <taxon>Salmo</taxon>
    </lineage>
</organism>
<dbReference type="GeneID" id="106597995"/>
<gene>
    <name evidence="6" type="primary">LOC106597995</name>
</gene>
<dbReference type="PROSITE" id="PS50228">
    <property type="entry name" value="SUEL_LECTIN"/>
    <property type="match status" value="4"/>
</dbReference>
<dbReference type="PANTHER" id="PTHR46780">
    <property type="entry name" value="PROTEIN EVA-1"/>
    <property type="match status" value="1"/>
</dbReference>
<evidence type="ECO:0000256" key="1">
    <source>
        <dbReference type="ARBA" id="ARBA00022734"/>
    </source>
</evidence>
<evidence type="ECO:0000313" key="5">
    <source>
        <dbReference type="Proteomes" id="UP001652741"/>
    </source>
</evidence>